<evidence type="ECO:0000259" key="3">
    <source>
        <dbReference type="Pfam" id="PF01852"/>
    </source>
</evidence>
<feature type="transmembrane region" description="Helical" evidence="2">
    <location>
        <begin position="1384"/>
        <end position="1405"/>
    </location>
</feature>
<evidence type="ECO:0000256" key="2">
    <source>
        <dbReference type="SAM" id="Phobius"/>
    </source>
</evidence>
<name>A0ABQ6MAI7_9STRA</name>
<sequence>MERIARVHTDRDTLASAILVNAPSCFNGRRPPPSPYTQTPTETEFGRVLRLAMQAMKKRYSYKLTLTPSSTPSSTTISFGPFSPASINVQGAFVLTTSEHGTCSLSMTARIITESAGNMARSASSINDTPSGLTQISSKDAHLLLDDLLSLVAALFRIYERCDKIDEAVHEALVKRIRADESAPSEAEGALVDKSVRFEDRKWSRIKGTLMDPVEYFESIDDAKMAWGKAVATVHVSADHVLAWLCLGNSYERLEGHVKNDGDTIKMTMEVPNSHSVFHVQGATVALIEDRVGALWTAWTRDSRGDYTLALAPYEDYPDETYRDEIDYAIKSHKSSSKAVHATMTGFYRIQIIAPNVSRVTLVGRGTAGGLIPDRIMKFVVKKSLSIVTRIWDKYERNGRAVDAELRAAALPPPPLGSIEDPGQLLVVDACKGLEREYDDPDDGDDAPLLSRTEWKKLASPHYAVKTWWKVAKTKTRARGIGKAEVVLDCSAREAVAWMFAWDCNHKMERMRDQGHARVLVKERGKHDVTWALAAKLPRPLQKREWIFRTVRYTDDNGDLVCASAAPRERIEVDYGQRMKLARADGAEIARFAPLGDHQCKVTMHVFRKSGGRIPDKLAKLAHLKFLAPAEHMRDLFQRDDEIDSVELDDLAGVIEHESQVYDEEEEQHMAHVQDKLGGLKEENYKELDSPDHRVKMQLIFKAESTSVILRASTIVDAPIAEVAAWELAKMSRENLKEHVAFGGLDRDLVRINDHQNIYHVVYDLSIPSFLPRQWVSKVVWMWAANKKELTVVADSFKHTDFPERKEYLRASATHMFKYTEETDVGGVEQTKVTWTQQVDLGGAIPKWVQSRQGVGQLMYLSTMRKRFDKSLAIDAASNLRLVTTIQNHDNPYYHTYSEREEEAVFRKGMAHFSNFEASGVKKLKMESPLTAAKLAIEDGDRVAFGYAVTVVRARPVEVLAYVWNTMSRDHDKEGELDKAMNSLGDHNQFVYLRRASPGFNIKDRDALTRYLWRSRGSGFDLVTTPATSGAYPVKKDVVRATFPSAFKFRDTGDGQTKIEYAIHPDAGGEIPQFIMRQAMGANLEYISRIRVYFQEARGLDSWDAKDGEAVGEVLVTSSDAEKHHEKGVTRVEARVRAMLEKQKGLKELGEKHEWFEALLAKVVANKLRPAGDSKAKLCNMSAKQANVIGGALASCIAANLTAPAAVDEWILRYPAMGELEREYVWFRPMMDTVAQRHLESVGWGLKMRLYTGAGLSTMDLLSDLFMIYTYATTGRQGTALSLAVMVGLCLLVQLFLVWAQTHTGPRRVMLKEMLIVMTGIAPGIHAMRVANGDQESEHAAVNPEIALAFTRGIEMALEATPGSIVQVGALLRAMQGDGTFSRAALGSIVVSALTTGFGAATISFDFDVSPRRRRDEPDFYGYVPDTASARTLIFGCMILNSSLLLLVRSVSTALLGMVGGKWVLAYYASDMGLYFAYKLLRRDFWHWMPLEGAASVILAVVMRFIVKVLADHTCIVQMRGAGEMGCYFTVSMIMALAASFISTHAYFASLEDPDDAVMDHSVAWMIVGSLCGAWVCFAISFLLLMKRRFVSTFFSLQTGHAWVKEKFIQGDTDELKAWTLGCNKKQWLPIRDDVKAWTLENWERWEEEKPAFFSDAWKSSVEDDMIPPESLRRLNGGGSQRRRSSLGDLLGGGGGVRVVPVAAPE</sequence>
<keyword evidence="5" id="KW-1185">Reference proteome</keyword>
<evidence type="ECO:0000256" key="1">
    <source>
        <dbReference type="SAM" id="MobiDB-lite"/>
    </source>
</evidence>
<dbReference type="Gene3D" id="3.30.530.20">
    <property type="match status" value="4"/>
</dbReference>
<feature type="transmembrane region" description="Helical" evidence="2">
    <location>
        <begin position="1485"/>
        <end position="1507"/>
    </location>
</feature>
<gene>
    <name evidence="4" type="ORF">TeGR_g15218</name>
</gene>
<dbReference type="Proteomes" id="UP001165060">
    <property type="component" value="Unassembled WGS sequence"/>
</dbReference>
<feature type="transmembrane region" description="Helical" evidence="2">
    <location>
        <begin position="1280"/>
        <end position="1299"/>
    </location>
</feature>
<proteinExistence type="predicted"/>
<organism evidence="4 5">
    <name type="scientific">Tetraparma gracilis</name>
    <dbReference type="NCBI Taxonomy" id="2962635"/>
    <lineage>
        <taxon>Eukaryota</taxon>
        <taxon>Sar</taxon>
        <taxon>Stramenopiles</taxon>
        <taxon>Ochrophyta</taxon>
        <taxon>Bolidophyceae</taxon>
        <taxon>Parmales</taxon>
        <taxon>Triparmaceae</taxon>
        <taxon>Tetraparma</taxon>
    </lineage>
</organism>
<keyword evidence="2" id="KW-0812">Transmembrane</keyword>
<protein>
    <recommendedName>
        <fullName evidence="3">START domain-containing protein</fullName>
    </recommendedName>
</protein>
<feature type="transmembrane region" description="Helical" evidence="2">
    <location>
        <begin position="1444"/>
        <end position="1465"/>
    </location>
</feature>
<dbReference type="PANTHER" id="PTHR19308:SF14">
    <property type="entry name" value="START DOMAIN-CONTAINING PROTEIN"/>
    <property type="match status" value="1"/>
</dbReference>
<reference evidence="4 5" key="1">
    <citation type="journal article" date="2023" name="Commun. Biol.">
        <title>Genome analysis of Parmales, the sister group of diatoms, reveals the evolutionary specialization of diatoms from phago-mixotrophs to photoautotrophs.</title>
        <authorList>
            <person name="Ban H."/>
            <person name="Sato S."/>
            <person name="Yoshikawa S."/>
            <person name="Yamada K."/>
            <person name="Nakamura Y."/>
            <person name="Ichinomiya M."/>
            <person name="Sato N."/>
            <person name="Blanc-Mathieu R."/>
            <person name="Endo H."/>
            <person name="Kuwata A."/>
            <person name="Ogata H."/>
        </authorList>
    </citation>
    <scope>NUCLEOTIDE SEQUENCE [LARGE SCALE GENOMIC DNA]</scope>
</reference>
<keyword evidence="2" id="KW-0472">Membrane</keyword>
<accession>A0ABQ6MAI7</accession>
<keyword evidence="2" id="KW-1133">Transmembrane helix</keyword>
<dbReference type="InterPro" id="IPR002913">
    <property type="entry name" value="START_lipid-bd_dom"/>
</dbReference>
<dbReference type="InterPro" id="IPR051213">
    <property type="entry name" value="START_lipid_transfer"/>
</dbReference>
<feature type="domain" description="START" evidence="3">
    <location>
        <begin position="772"/>
        <end position="870"/>
    </location>
</feature>
<feature type="region of interest" description="Disordered" evidence="1">
    <location>
        <begin position="1668"/>
        <end position="1696"/>
    </location>
</feature>
<dbReference type="Pfam" id="PF01852">
    <property type="entry name" value="START"/>
    <property type="match status" value="1"/>
</dbReference>
<comment type="caution">
    <text evidence="4">The sequence shown here is derived from an EMBL/GenBank/DDBJ whole genome shotgun (WGS) entry which is preliminary data.</text>
</comment>
<feature type="transmembrane region" description="Helical" evidence="2">
    <location>
        <begin position="1563"/>
        <end position="1585"/>
    </location>
</feature>
<dbReference type="PANTHER" id="PTHR19308">
    <property type="entry name" value="PHOSPHATIDYLCHOLINE TRANSFER PROTEIN"/>
    <property type="match status" value="1"/>
</dbReference>
<dbReference type="InterPro" id="IPR023393">
    <property type="entry name" value="START-like_dom_sf"/>
</dbReference>
<dbReference type="SUPFAM" id="SSF55961">
    <property type="entry name" value="Bet v1-like"/>
    <property type="match status" value="3"/>
</dbReference>
<evidence type="ECO:0000313" key="5">
    <source>
        <dbReference type="Proteomes" id="UP001165060"/>
    </source>
</evidence>
<feature type="transmembrane region" description="Helical" evidence="2">
    <location>
        <begin position="1527"/>
        <end position="1548"/>
    </location>
</feature>
<evidence type="ECO:0000313" key="4">
    <source>
        <dbReference type="EMBL" id="GMI22690.1"/>
    </source>
</evidence>
<dbReference type="EMBL" id="BRYB01001303">
    <property type="protein sequence ID" value="GMI22690.1"/>
    <property type="molecule type" value="Genomic_DNA"/>
</dbReference>